<evidence type="ECO:0000313" key="1">
    <source>
        <dbReference type="EMBL" id="CAG8443010.1"/>
    </source>
</evidence>
<proteinExistence type="predicted"/>
<sequence>MKDRLGNRIIQKRTDKETSEFENKNYGNRSQPPKRKYDDSDVREMMNFVRDILKEVSAIEERSKQKVMKLALREDKDLMQIWRTEKTVGPLALRRSSFYKLGLYVIVIKFLDHR</sequence>
<protein>
    <submittedName>
        <fullName evidence="1">5086_t:CDS:1</fullName>
    </submittedName>
</protein>
<gene>
    <name evidence="1" type="ORF">ACOLOM_LOCUS355</name>
</gene>
<reference evidence="1" key="1">
    <citation type="submission" date="2021-06" db="EMBL/GenBank/DDBJ databases">
        <authorList>
            <person name="Kallberg Y."/>
            <person name="Tangrot J."/>
            <person name="Rosling A."/>
        </authorList>
    </citation>
    <scope>NUCLEOTIDE SEQUENCE</scope>
    <source>
        <strain evidence="1">CL356</strain>
    </source>
</reference>
<dbReference type="Proteomes" id="UP000789525">
    <property type="component" value="Unassembled WGS sequence"/>
</dbReference>
<name>A0ACA9JZ73_9GLOM</name>
<comment type="caution">
    <text evidence="1">The sequence shown here is derived from an EMBL/GenBank/DDBJ whole genome shotgun (WGS) entry which is preliminary data.</text>
</comment>
<dbReference type="EMBL" id="CAJVPT010000329">
    <property type="protein sequence ID" value="CAG8443010.1"/>
    <property type="molecule type" value="Genomic_DNA"/>
</dbReference>
<keyword evidence="2" id="KW-1185">Reference proteome</keyword>
<organism evidence="1 2">
    <name type="scientific">Acaulospora colombiana</name>
    <dbReference type="NCBI Taxonomy" id="27376"/>
    <lineage>
        <taxon>Eukaryota</taxon>
        <taxon>Fungi</taxon>
        <taxon>Fungi incertae sedis</taxon>
        <taxon>Mucoromycota</taxon>
        <taxon>Glomeromycotina</taxon>
        <taxon>Glomeromycetes</taxon>
        <taxon>Diversisporales</taxon>
        <taxon>Acaulosporaceae</taxon>
        <taxon>Acaulospora</taxon>
    </lineage>
</organism>
<evidence type="ECO:0000313" key="2">
    <source>
        <dbReference type="Proteomes" id="UP000789525"/>
    </source>
</evidence>
<accession>A0ACA9JZ73</accession>